<reference evidence="7 8" key="1">
    <citation type="submission" date="2018-11" db="EMBL/GenBank/DDBJ databases">
        <title>Genome sequence of Saitozyma podzolica DSM 27192.</title>
        <authorList>
            <person name="Aliyu H."/>
            <person name="Gorte O."/>
            <person name="Ochsenreither K."/>
        </authorList>
    </citation>
    <scope>NUCLEOTIDE SEQUENCE [LARGE SCALE GENOMIC DNA]</scope>
    <source>
        <strain evidence="7 8">DSM 27192</strain>
    </source>
</reference>
<evidence type="ECO:0000256" key="4">
    <source>
        <dbReference type="ARBA" id="ARBA00023128"/>
    </source>
</evidence>
<name>A0A427YNF8_9TREE</name>
<organism evidence="7 8">
    <name type="scientific">Saitozyma podzolica</name>
    <dbReference type="NCBI Taxonomy" id="1890683"/>
    <lineage>
        <taxon>Eukaryota</taxon>
        <taxon>Fungi</taxon>
        <taxon>Dikarya</taxon>
        <taxon>Basidiomycota</taxon>
        <taxon>Agaricomycotina</taxon>
        <taxon>Tremellomycetes</taxon>
        <taxon>Tremellales</taxon>
        <taxon>Trimorphomycetaceae</taxon>
        <taxon>Saitozyma</taxon>
    </lineage>
</organism>
<gene>
    <name evidence="7" type="primary">COX13</name>
    <name evidence="7" type="ORF">EHS25_008103</name>
</gene>
<keyword evidence="6" id="KW-1133">Transmembrane helix</keyword>
<proteinExistence type="predicted"/>
<keyword evidence="5 6" id="KW-0472">Membrane</keyword>
<dbReference type="AlphaFoldDB" id="A0A427YNF8"/>
<evidence type="ECO:0000256" key="6">
    <source>
        <dbReference type="SAM" id="Phobius"/>
    </source>
</evidence>
<dbReference type="InterPro" id="IPR036418">
    <property type="entry name" value="Cyt_c_oxidase_su6a_sf"/>
</dbReference>
<evidence type="ECO:0000313" key="7">
    <source>
        <dbReference type="EMBL" id="RSH92658.1"/>
    </source>
</evidence>
<keyword evidence="8" id="KW-1185">Reference proteome</keyword>
<dbReference type="Pfam" id="PF02046">
    <property type="entry name" value="COX6A"/>
    <property type="match status" value="1"/>
</dbReference>
<dbReference type="InterPro" id="IPR001349">
    <property type="entry name" value="Cyt_c_oxidase_su6a"/>
</dbReference>
<keyword evidence="6" id="KW-0812">Transmembrane</keyword>
<accession>A0A427YNF8</accession>
<evidence type="ECO:0000256" key="5">
    <source>
        <dbReference type="ARBA" id="ARBA00023136"/>
    </source>
</evidence>
<dbReference type="GO" id="GO:0005743">
    <property type="term" value="C:mitochondrial inner membrane"/>
    <property type="evidence" value="ECO:0007669"/>
    <property type="project" value="UniProtKB-SubCell"/>
</dbReference>
<comment type="caution">
    <text evidence="7">The sequence shown here is derived from an EMBL/GenBank/DDBJ whole genome shotgun (WGS) entry which is preliminary data.</text>
</comment>
<keyword evidence="3" id="KW-0809">Transit peptide</keyword>
<dbReference type="STRING" id="1890683.A0A427YNF8"/>
<keyword evidence="2" id="KW-0999">Mitochondrion inner membrane</keyword>
<evidence type="ECO:0000256" key="2">
    <source>
        <dbReference type="ARBA" id="ARBA00022792"/>
    </source>
</evidence>
<protein>
    <submittedName>
        <fullName evidence="7">Cytochrome c oxidase subunit 6A, mitochondrial</fullName>
    </submittedName>
</protein>
<dbReference type="EMBL" id="RSCD01000005">
    <property type="protein sequence ID" value="RSH92658.1"/>
    <property type="molecule type" value="Genomic_DNA"/>
</dbReference>
<dbReference type="Gene3D" id="4.10.95.10">
    <property type="entry name" value="Cytochrome c oxidase, subunit VIa"/>
    <property type="match status" value="1"/>
</dbReference>
<dbReference type="SUPFAM" id="SSF81411">
    <property type="entry name" value="Mitochondrial cytochrome c oxidase subunit VIa"/>
    <property type="match status" value="1"/>
</dbReference>
<evidence type="ECO:0000313" key="8">
    <source>
        <dbReference type="Proteomes" id="UP000279259"/>
    </source>
</evidence>
<feature type="transmembrane region" description="Helical" evidence="6">
    <location>
        <begin position="50"/>
        <end position="67"/>
    </location>
</feature>
<evidence type="ECO:0000256" key="1">
    <source>
        <dbReference type="ARBA" id="ARBA00004273"/>
    </source>
</evidence>
<dbReference type="OrthoDB" id="5947505at2759"/>
<dbReference type="Proteomes" id="UP000279259">
    <property type="component" value="Unassembled WGS sequence"/>
</dbReference>
<comment type="subcellular location">
    <subcellularLocation>
        <location evidence="1">Mitochondrion inner membrane</location>
    </subcellularLocation>
</comment>
<evidence type="ECO:0000256" key="3">
    <source>
        <dbReference type="ARBA" id="ARBA00022946"/>
    </source>
</evidence>
<sequence>MFRPALTAARPALRRGLATAVPSGSANEFVAKRAEMRAHAVETTDLWRKISFYVCIPGIAVAAIWTYKSEMAHKEHLAWGMQTLFFNPEVNIPAGDAE</sequence>
<keyword evidence="4" id="KW-0496">Mitochondrion</keyword>